<feature type="region of interest" description="Disordered" evidence="1">
    <location>
        <begin position="1"/>
        <end position="22"/>
    </location>
</feature>
<evidence type="ECO:0000313" key="2">
    <source>
        <dbReference type="EMBL" id="ORW21887.1"/>
    </source>
</evidence>
<accession>A0A1X1ZEP3</accession>
<dbReference type="RefSeq" id="WP_007172306.1">
    <property type="nucleotide sequence ID" value="NZ_JACKSS010000170.1"/>
</dbReference>
<proteinExistence type="predicted"/>
<evidence type="ECO:0000256" key="1">
    <source>
        <dbReference type="SAM" id="MobiDB-lite"/>
    </source>
</evidence>
<reference evidence="2 3" key="1">
    <citation type="submission" date="2016-01" db="EMBL/GenBank/DDBJ databases">
        <title>The new phylogeny of the genus Mycobacterium.</title>
        <authorList>
            <person name="Tarcisio F."/>
            <person name="Conor M."/>
            <person name="Antonella G."/>
            <person name="Elisabetta G."/>
            <person name="Giulia F.S."/>
            <person name="Sara T."/>
            <person name="Anna F."/>
            <person name="Clotilde B."/>
            <person name="Roberto B."/>
            <person name="Veronica D.S."/>
            <person name="Fabio R."/>
            <person name="Monica P."/>
            <person name="Olivier J."/>
            <person name="Enrico T."/>
            <person name="Nicola S."/>
        </authorList>
    </citation>
    <scope>NUCLEOTIDE SEQUENCE [LARGE SCALE GENOMIC DNA]</scope>
    <source>
        <strain evidence="2 3">DSM 44803</strain>
    </source>
</reference>
<feature type="region of interest" description="Disordered" evidence="1">
    <location>
        <begin position="107"/>
        <end position="159"/>
    </location>
</feature>
<protein>
    <submittedName>
        <fullName evidence="2">Uncharacterized protein</fullName>
    </submittedName>
</protein>
<sequence length="159" mass="16933">MGNKAVSKQARRAAREAATAAQDEVIRRTKANVEDLATFFDARDRAEAVDAWLAERQQALAQQAAQRRANQRVKAGAALRAMRDRGETLREIGRMAGLSEKAVRDLIRETESSEQAAEPVAGAVTPAPAVTPERVGGKGDDAQSPPADALTAEPIPAHA</sequence>
<feature type="compositionally biased region" description="Low complexity" evidence="1">
    <location>
        <begin position="116"/>
        <end position="134"/>
    </location>
</feature>
<name>A0A1X1ZEP3_9MYCO</name>
<dbReference type="GeneID" id="29696714"/>
<dbReference type="AlphaFoldDB" id="A0A1X1ZEP3"/>
<comment type="caution">
    <text evidence="2">The sequence shown here is derived from an EMBL/GenBank/DDBJ whole genome shotgun (WGS) entry which is preliminary data.</text>
</comment>
<dbReference type="OrthoDB" id="4753605at2"/>
<keyword evidence="3" id="KW-1185">Reference proteome</keyword>
<organism evidence="2 3">
    <name type="scientific">Mycobacterium nebraskense</name>
    <dbReference type="NCBI Taxonomy" id="244292"/>
    <lineage>
        <taxon>Bacteria</taxon>
        <taxon>Bacillati</taxon>
        <taxon>Actinomycetota</taxon>
        <taxon>Actinomycetes</taxon>
        <taxon>Mycobacteriales</taxon>
        <taxon>Mycobacteriaceae</taxon>
        <taxon>Mycobacterium</taxon>
    </lineage>
</organism>
<dbReference type="Proteomes" id="UP000193781">
    <property type="component" value="Unassembled WGS sequence"/>
</dbReference>
<dbReference type="EMBL" id="LQPH01000125">
    <property type="protein sequence ID" value="ORW21887.1"/>
    <property type="molecule type" value="Genomic_DNA"/>
</dbReference>
<evidence type="ECO:0000313" key="3">
    <source>
        <dbReference type="Proteomes" id="UP000193781"/>
    </source>
</evidence>
<gene>
    <name evidence="2" type="ORF">AWC17_05940</name>
</gene>